<evidence type="ECO:0000256" key="1">
    <source>
        <dbReference type="SAM" id="MobiDB-lite"/>
    </source>
</evidence>
<protein>
    <submittedName>
        <fullName evidence="2">Uncharacterized protein</fullName>
    </submittedName>
</protein>
<dbReference type="Proteomes" id="UP000007800">
    <property type="component" value="Unassembled WGS sequence"/>
</dbReference>
<gene>
    <name evidence="2" type="ORF">Pmar_PMAR015426</name>
</gene>
<keyword evidence="3" id="KW-1185">Reference proteome</keyword>
<accession>C5L465</accession>
<proteinExistence type="predicted"/>
<dbReference type="GeneID" id="9041839"/>
<dbReference type="AlphaFoldDB" id="C5L465"/>
<reference evidence="2 3" key="1">
    <citation type="submission" date="2008-07" db="EMBL/GenBank/DDBJ databases">
        <authorList>
            <person name="El-Sayed N."/>
            <person name="Caler E."/>
            <person name="Inman J."/>
            <person name="Amedeo P."/>
            <person name="Hass B."/>
            <person name="Wortman J."/>
        </authorList>
    </citation>
    <scope>NUCLEOTIDE SEQUENCE [LARGE SCALE GENOMIC DNA]</scope>
    <source>
        <strain evidence="3">ATCC 50983 / TXsc</strain>
    </source>
</reference>
<dbReference type="EMBL" id="GG678976">
    <property type="protein sequence ID" value="EER08478.1"/>
    <property type="molecule type" value="Genomic_DNA"/>
</dbReference>
<dbReference type="RefSeq" id="XP_002776662.1">
    <property type="nucleotide sequence ID" value="XM_002776616.1"/>
</dbReference>
<evidence type="ECO:0000313" key="3">
    <source>
        <dbReference type="Proteomes" id="UP000007800"/>
    </source>
</evidence>
<organism evidence="3">
    <name type="scientific">Perkinsus marinus (strain ATCC 50983 / TXsc)</name>
    <dbReference type="NCBI Taxonomy" id="423536"/>
    <lineage>
        <taxon>Eukaryota</taxon>
        <taxon>Sar</taxon>
        <taxon>Alveolata</taxon>
        <taxon>Perkinsozoa</taxon>
        <taxon>Perkinsea</taxon>
        <taxon>Perkinsida</taxon>
        <taxon>Perkinsidae</taxon>
        <taxon>Perkinsus</taxon>
    </lineage>
</organism>
<evidence type="ECO:0000313" key="2">
    <source>
        <dbReference type="EMBL" id="EER08478.1"/>
    </source>
</evidence>
<name>C5L465_PERM5</name>
<dbReference type="InParanoid" id="C5L465"/>
<sequence length="110" mass="11932">MVCPAAAEWWDWLEKLGLVGGGWAPGTAHGSSGQGPTTGHARGPGCVAGGDLRYRAKYDDKDAKTSQAVKNYMEPMRSDRNASAVELARRNLETCRPNWAHMEGEEAMVK</sequence>
<feature type="region of interest" description="Disordered" evidence="1">
    <location>
        <begin position="23"/>
        <end position="46"/>
    </location>
</feature>